<evidence type="ECO:0000313" key="2">
    <source>
        <dbReference type="Proteomes" id="UP000789390"/>
    </source>
</evidence>
<sequence>MLLASACLVVAQQTNTQGAAVNRPDYCSLPPVMAGEKKCKGYTSRNGHSTKRKRLASLTFTADVTELEIYSTRKKNVNRLVHYHQLANHKRNYWMGQPPIPRHPSIRINIFWPFSICLAGIQSIYSTLRSNITVTELPVSLRQLDISLKLFGNLQNPLASV</sequence>
<gene>
    <name evidence="1" type="ORF">DGAL_LOCUS3375</name>
</gene>
<proteinExistence type="predicted"/>
<dbReference type="Proteomes" id="UP000789390">
    <property type="component" value="Unassembled WGS sequence"/>
</dbReference>
<evidence type="ECO:0000313" key="1">
    <source>
        <dbReference type="EMBL" id="CAH0101075.1"/>
    </source>
</evidence>
<protein>
    <submittedName>
        <fullName evidence="1">Uncharacterized protein</fullName>
    </submittedName>
</protein>
<accession>A0A8J2RE94</accession>
<name>A0A8J2RE94_9CRUS</name>
<keyword evidence="2" id="KW-1185">Reference proteome</keyword>
<dbReference type="AlphaFoldDB" id="A0A8J2RE94"/>
<organism evidence="1 2">
    <name type="scientific">Daphnia galeata</name>
    <dbReference type="NCBI Taxonomy" id="27404"/>
    <lineage>
        <taxon>Eukaryota</taxon>
        <taxon>Metazoa</taxon>
        <taxon>Ecdysozoa</taxon>
        <taxon>Arthropoda</taxon>
        <taxon>Crustacea</taxon>
        <taxon>Branchiopoda</taxon>
        <taxon>Diplostraca</taxon>
        <taxon>Cladocera</taxon>
        <taxon>Anomopoda</taxon>
        <taxon>Daphniidae</taxon>
        <taxon>Daphnia</taxon>
    </lineage>
</organism>
<reference evidence="1" key="1">
    <citation type="submission" date="2021-11" db="EMBL/GenBank/DDBJ databases">
        <authorList>
            <person name="Schell T."/>
        </authorList>
    </citation>
    <scope>NUCLEOTIDE SEQUENCE</scope>
    <source>
        <strain evidence="1">M5</strain>
    </source>
</reference>
<comment type="caution">
    <text evidence="1">The sequence shown here is derived from an EMBL/GenBank/DDBJ whole genome shotgun (WGS) entry which is preliminary data.</text>
</comment>
<dbReference type="EMBL" id="CAKKLH010000050">
    <property type="protein sequence ID" value="CAH0101075.1"/>
    <property type="molecule type" value="Genomic_DNA"/>
</dbReference>